<dbReference type="AlphaFoldDB" id="A0A1P8K480"/>
<evidence type="ECO:0000259" key="1">
    <source>
        <dbReference type="Pfam" id="PF13643"/>
    </source>
</evidence>
<dbReference type="EMBL" id="CP019236">
    <property type="protein sequence ID" value="APW40797.1"/>
    <property type="molecule type" value="Genomic_DNA"/>
</dbReference>
<dbReference type="KEGG" id="rhy:RD110_18840"/>
<reference evidence="2 3" key="1">
    <citation type="submission" date="2017-01" db="EMBL/GenBank/DDBJ databases">
        <authorList>
            <person name="Mah S.A."/>
            <person name="Swanson W.J."/>
            <person name="Moy G.W."/>
            <person name="Vacquier V.D."/>
        </authorList>
    </citation>
    <scope>NUCLEOTIDE SEQUENCE [LARGE SCALE GENOMIC DNA]</scope>
    <source>
        <strain evidence="2 3">DCY110</strain>
    </source>
</reference>
<feature type="domain" description="DUF4145" evidence="1">
    <location>
        <begin position="112"/>
        <end position="203"/>
    </location>
</feature>
<accession>A0A1P8K480</accession>
<organism evidence="2 3">
    <name type="scientific">Rhodoferax koreensis</name>
    <dbReference type="NCBI Taxonomy" id="1842727"/>
    <lineage>
        <taxon>Bacteria</taxon>
        <taxon>Pseudomonadati</taxon>
        <taxon>Pseudomonadota</taxon>
        <taxon>Betaproteobacteria</taxon>
        <taxon>Burkholderiales</taxon>
        <taxon>Comamonadaceae</taxon>
        <taxon>Rhodoferax</taxon>
    </lineage>
</organism>
<dbReference type="Pfam" id="PF13643">
    <property type="entry name" value="DUF4145"/>
    <property type="match status" value="1"/>
</dbReference>
<gene>
    <name evidence="2" type="ORF">RD110_18840</name>
</gene>
<sequence>MSELTANCPRCGTKHVTFELSAASVVSANGWQNSYEAFCVCRKCAKSTTFVLREVSPGAHHVLENTPLPKLKGIVDDLVENVAHVSLKDVSSHKPPQHLPESIQAVFEEGATCLAVGCYNAAGTMFRLCIDLTTKTLLPQGEVEGLNSKTRRDLGLRLPWLFASGRLPRSLEDLSTCIKEDGNDGAHAGNLTEHDANDLLDFCFVLLERIFTEPAQLAIAKKRREARRAI</sequence>
<protein>
    <recommendedName>
        <fullName evidence="1">DUF4145 domain-containing protein</fullName>
    </recommendedName>
</protein>
<dbReference type="InterPro" id="IPR025285">
    <property type="entry name" value="DUF4145"/>
</dbReference>
<evidence type="ECO:0000313" key="2">
    <source>
        <dbReference type="EMBL" id="APW40797.1"/>
    </source>
</evidence>
<name>A0A1P8K480_9BURK</name>
<dbReference type="Proteomes" id="UP000186609">
    <property type="component" value="Chromosome"/>
</dbReference>
<evidence type="ECO:0000313" key="3">
    <source>
        <dbReference type="Proteomes" id="UP000186609"/>
    </source>
</evidence>
<proteinExistence type="predicted"/>
<keyword evidence="3" id="KW-1185">Reference proteome</keyword>
<dbReference type="OrthoDB" id="4558460at2"/>